<keyword evidence="14" id="KW-1185">Reference proteome</keyword>
<evidence type="ECO:0000313" key="13">
    <source>
        <dbReference type="EMBL" id="KAJ0971446.1"/>
    </source>
</evidence>
<dbReference type="Pfam" id="PF01486">
    <property type="entry name" value="K-box"/>
    <property type="match status" value="1"/>
</dbReference>
<dbReference type="FunFam" id="2.60.40.420:FF:000010">
    <property type="entry name" value="Early nodulin-like protein 1"/>
    <property type="match status" value="1"/>
</dbReference>
<sequence length="232" mass="26132">MEVIVFGVLLVMGLMMMSSSMAYDFYVGGRDGWVQNPKENYNNWAGRNRFSVNDKLVFKYKKGEDSVLVVNKIDYDACNVSNPIKKMDDGDSVFVFDRSGPFFFISGAPGKCGNGQKLIVEQSAEAEKVQKLCDLLEEQLRFMTIDENQEYSLPVLDIIETNLEVAINKVRAEKERKIQGEIGRLESMVGYGQQEKFGLCEKLARVQELKELAVLGGGANFSYELDLKLGFD</sequence>
<evidence type="ECO:0000256" key="9">
    <source>
        <dbReference type="ARBA" id="ARBA00037868"/>
    </source>
</evidence>
<keyword evidence="2" id="KW-0336">GPI-anchor</keyword>
<dbReference type="InterPro" id="IPR008972">
    <property type="entry name" value="Cupredoxin"/>
</dbReference>
<feature type="chain" id="PRO_5038540304" description="Phytocyanin domain-containing protein" evidence="11">
    <location>
        <begin position="23"/>
        <end position="232"/>
    </location>
</feature>
<protein>
    <recommendedName>
        <fullName evidence="12">Phytocyanin domain-containing protein</fullName>
    </recommendedName>
</protein>
<dbReference type="InterPro" id="IPR039391">
    <property type="entry name" value="Phytocyanin-like"/>
</dbReference>
<dbReference type="GO" id="GO:0098552">
    <property type="term" value="C:side of membrane"/>
    <property type="evidence" value="ECO:0007669"/>
    <property type="project" value="UniProtKB-KW"/>
</dbReference>
<dbReference type="SUPFAM" id="SSF49503">
    <property type="entry name" value="Cupredoxins"/>
    <property type="match status" value="1"/>
</dbReference>
<dbReference type="AlphaFoldDB" id="A0A9D5HC97"/>
<comment type="caution">
    <text evidence="13">The sequence shown here is derived from an EMBL/GenBank/DDBJ whole genome shotgun (WGS) entry which is preliminary data.</text>
</comment>
<dbReference type="GO" id="GO:0009055">
    <property type="term" value="F:electron transfer activity"/>
    <property type="evidence" value="ECO:0007669"/>
    <property type="project" value="InterPro"/>
</dbReference>
<keyword evidence="7" id="KW-0449">Lipoprotein</keyword>
<name>A0A9D5HC97_9LILI</name>
<dbReference type="InterPro" id="IPR003245">
    <property type="entry name" value="Phytocyanin_dom"/>
</dbReference>
<proteinExistence type="inferred from homology"/>
<dbReference type="GO" id="GO:0005634">
    <property type="term" value="C:nucleus"/>
    <property type="evidence" value="ECO:0007669"/>
    <property type="project" value="InterPro"/>
</dbReference>
<evidence type="ECO:0000313" key="14">
    <source>
        <dbReference type="Proteomes" id="UP001085076"/>
    </source>
</evidence>
<accession>A0A9D5HC97</accession>
<dbReference type="Proteomes" id="UP001085076">
    <property type="component" value="Miscellaneous, Linkage group lg05"/>
</dbReference>
<dbReference type="InterPro" id="IPR041846">
    <property type="entry name" value="ENL_dom"/>
</dbReference>
<evidence type="ECO:0000256" key="4">
    <source>
        <dbReference type="ARBA" id="ARBA00023136"/>
    </source>
</evidence>
<feature type="domain" description="Phytocyanin" evidence="12">
    <location>
        <begin position="23"/>
        <end position="124"/>
    </location>
</feature>
<evidence type="ECO:0000256" key="6">
    <source>
        <dbReference type="ARBA" id="ARBA00023180"/>
    </source>
</evidence>
<dbReference type="GO" id="GO:0003700">
    <property type="term" value="F:DNA-binding transcription factor activity"/>
    <property type="evidence" value="ECO:0007669"/>
    <property type="project" value="InterPro"/>
</dbReference>
<evidence type="ECO:0000256" key="2">
    <source>
        <dbReference type="ARBA" id="ARBA00022622"/>
    </source>
</evidence>
<comment type="subcellular location">
    <subcellularLocation>
        <location evidence="9">Endomembrane system</location>
        <topology evidence="9">Lipid-anchor</topology>
    </subcellularLocation>
    <subcellularLocation>
        <location evidence="1">Membrane</location>
        <topology evidence="1">Lipid-anchor</topology>
        <topology evidence="1">GPI-anchor</topology>
    </subcellularLocation>
</comment>
<evidence type="ECO:0000256" key="3">
    <source>
        <dbReference type="ARBA" id="ARBA00022729"/>
    </source>
</evidence>
<evidence type="ECO:0000256" key="8">
    <source>
        <dbReference type="ARBA" id="ARBA00035011"/>
    </source>
</evidence>
<evidence type="ECO:0000256" key="10">
    <source>
        <dbReference type="SAM" id="Coils"/>
    </source>
</evidence>
<dbReference type="Gene3D" id="2.60.40.420">
    <property type="entry name" value="Cupredoxins - blue copper proteins"/>
    <property type="match status" value="1"/>
</dbReference>
<dbReference type="PANTHER" id="PTHR33021:SF14">
    <property type="entry name" value="OS01G0272700 PROTEIN"/>
    <property type="match status" value="1"/>
</dbReference>
<dbReference type="CDD" id="cd11019">
    <property type="entry name" value="OsENODL1_like"/>
    <property type="match status" value="1"/>
</dbReference>
<reference evidence="13" key="1">
    <citation type="submission" date="2021-03" db="EMBL/GenBank/DDBJ databases">
        <authorList>
            <person name="Li Z."/>
            <person name="Yang C."/>
        </authorList>
    </citation>
    <scope>NUCLEOTIDE SEQUENCE</scope>
    <source>
        <strain evidence="13">Dzin_1.0</strain>
        <tissue evidence="13">Leaf</tissue>
    </source>
</reference>
<keyword evidence="3 11" id="KW-0732">Signal</keyword>
<evidence type="ECO:0000256" key="1">
    <source>
        <dbReference type="ARBA" id="ARBA00004589"/>
    </source>
</evidence>
<feature type="signal peptide" evidence="11">
    <location>
        <begin position="1"/>
        <end position="22"/>
    </location>
</feature>
<comment type="similarity">
    <text evidence="8">Belongs to the early nodulin-like (ENODL) family.</text>
</comment>
<keyword evidence="5" id="KW-1015">Disulfide bond</keyword>
<dbReference type="OrthoDB" id="1898716at2759"/>
<dbReference type="PROSITE" id="PS51485">
    <property type="entry name" value="PHYTOCYANIN"/>
    <property type="match status" value="1"/>
</dbReference>
<feature type="coiled-coil region" evidence="10">
    <location>
        <begin position="119"/>
        <end position="176"/>
    </location>
</feature>
<evidence type="ECO:0000256" key="11">
    <source>
        <dbReference type="SAM" id="SignalP"/>
    </source>
</evidence>
<evidence type="ECO:0000259" key="12">
    <source>
        <dbReference type="PROSITE" id="PS51485"/>
    </source>
</evidence>
<dbReference type="GO" id="GO:0012505">
    <property type="term" value="C:endomembrane system"/>
    <property type="evidence" value="ECO:0007669"/>
    <property type="project" value="UniProtKB-SubCell"/>
</dbReference>
<organism evidence="13 14">
    <name type="scientific">Dioscorea zingiberensis</name>
    <dbReference type="NCBI Taxonomy" id="325984"/>
    <lineage>
        <taxon>Eukaryota</taxon>
        <taxon>Viridiplantae</taxon>
        <taxon>Streptophyta</taxon>
        <taxon>Embryophyta</taxon>
        <taxon>Tracheophyta</taxon>
        <taxon>Spermatophyta</taxon>
        <taxon>Magnoliopsida</taxon>
        <taxon>Liliopsida</taxon>
        <taxon>Dioscoreales</taxon>
        <taxon>Dioscoreaceae</taxon>
        <taxon>Dioscorea</taxon>
    </lineage>
</organism>
<dbReference type="EMBL" id="JAGGNH010000005">
    <property type="protein sequence ID" value="KAJ0971446.1"/>
    <property type="molecule type" value="Genomic_DNA"/>
</dbReference>
<keyword evidence="10" id="KW-0175">Coiled coil</keyword>
<keyword evidence="4" id="KW-0472">Membrane</keyword>
<reference evidence="13" key="2">
    <citation type="journal article" date="2022" name="Hortic Res">
        <title>The genome of Dioscorea zingiberensis sheds light on the biosynthesis, origin and evolution of the medicinally important diosgenin saponins.</title>
        <authorList>
            <person name="Li Y."/>
            <person name="Tan C."/>
            <person name="Li Z."/>
            <person name="Guo J."/>
            <person name="Li S."/>
            <person name="Chen X."/>
            <person name="Wang C."/>
            <person name="Dai X."/>
            <person name="Yang H."/>
            <person name="Song W."/>
            <person name="Hou L."/>
            <person name="Xu J."/>
            <person name="Tong Z."/>
            <person name="Xu A."/>
            <person name="Yuan X."/>
            <person name="Wang W."/>
            <person name="Yang Q."/>
            <person name="Chen L."/>
            <person name="Sun Z."/>
            <person name="Wang K."/>
            <person name="Pan B."/>
            <person name="Chen J."/>
            <person name="Bao Y."/>
            <person name="Liu F."/>
            <person name="Qi X."/>
            <person name="Gang D.R."/>
            <person name="Wen J."/>
            <person name="Li J."/>
        </authorList>
    </citation>
    <scope>NUCLEOTIDE SEQUENCE</scope>
    <source>
        <strain evidence="13">Dzin_1.0</strain>
    </source>
</reference>
<evidence type="ECO:0000256" key="5">
    <source>
        <dbReference type="ARBA" id="ARBA00023157"/>
    </source>
</evidence>
<evidence type="ECO:0000256" key="7">
    <source>
        <dbReference type="ARBA" id="ARBA00023288"/>
    </source>
</evidence>
<dbReference type="InterPro" id="IPR002487">
    <property type="entry name" value="TF_Kbox"/>
</dbReference>
<dbReference type="PANTHER" id="PTHR33021">
    <property type="entry name" value="BLUE COPPER PROTEIN"/>
    <property type="match status" value="1"/>
</dbReference>
<gene>
    <name evidence="13" type="ORF">J5N97_019405</name>
</gene>
<dbReference type="GO" id="GO:0005886">
    <property type="term" value="C:plasma membrane"/>
    <property type="evidence" value="ECO:0007669"/>
    <property type="project" value="TreeGrafter"/>
</dbReference>
<dbReference type="Pfam" id="PF02298">
    <property type="entry name" value="Cu_bind_like"/>
    <property type="match status" value="1"/>
</dbReference>
<keyword evidence="6" id="KW-0325">Glycoprotein</keyword>